<evidence type="ECO:0000313" key="2">
    <source>
        <dbReference type="Proteomes" id="UP001060085"/>
    </source>
</evidence>
<keyword evidence="2" id="KW-1185">Reference proteome</keyword>
<gene>
    <name evidence="1" type="ORF">M9H77_07877</name>
</gene>
<reference evidence="2" key="1">
    <citation type="journal article" date="2023" name="Nat. Plants">
        <title>Single-cell RNA sequencing provides a high-resolution roadmap for understanding the multicellular compartmentation of specialized metabolism.</title>
        <authorList>
            <person name="Sun S."/>
            <person name="Shen X."/>
            <person name="Li Y."/>
            <person name="Li Y."/>
            <person name="Wang S."/>
            <person name="Li R."/>
            <person name="Zhang H."/>
            <person name="Shen G."/>
            <person name="Guo B."/>
            <person name="Wei J."/>
            <person name="Xu J."/>
            <person name="St-Pierre B."/>
            <person name="Chen S."/>
            <person name="Sun C."/>
        </authorList>
    </citation>
    <scope>NUCLEOTIDE SEQUENCE [LARGE SCALE GENOMIC DNA]</scope>
</reference>
<dbReference type="EMBL" id="CM044702">
    <property type="protein sequence ID" value="KAI5676927.1"/>
    <property type="molecule type" value="Genomic_DNA"/>
</dbReference>
<evidence type="ECO:0000313" key="1">
    <source>
        <dbReference type="EMBL" id="KAI5676927.1"/>
    </source>
</evidence>
<proteinExistence type="predicted"/>
<comment type="caution">
    <text evidence="1">The sequence shown here is derived from an EMBL/GenBank/DDBJ whole genome shotgun (WGS) entry which is preliminary data.</text>
</comment>
<sequence length="155" mass="18603">MEVEESVVLHVKEEISNVEHFDFMRDKNIEKESIENQEKERLCIFGSISIISKEREHFESLKEKESEVEKKRGYDMTMDMHEFMEESSPRVKARRIIKMEINLNFLTSFGRTLFRAFNDFKLRSDQHEDCRTLLEVSKMCLTEDSIFNCKDDTFR</sequence>
<dbReference type="Proteomes" id="UP001060085">
    <property type="component" value="Linkage Group LG02"/>
</dbReference>
<organism evidence="1 2">
    <name type="scientific">Catharanthus roseus</name>
    <name type="common">Madagascar periwinkle</name>
    <name type="synonym">Vinca rosea</name>
    <dbReference type="NCBI Taxonomy" id="4058"/>
    <lineage>
        <taxon>Eukaryota</taxon>
        <taxon>Viridiplantae</taxon>
        <taxon>Streptophyta</taxon>
        <taxon>Embryophyta</taxon>
        <taxon>Tracheophyta</taxon>
        <taxon>Spermatophyta</taxon>
        <taxon>Magnoliopsida</taxon>
        <taxon>eudicotyledons</taxon>
        <taxon>Gunneridae</taxon>
        <taxon>Pentapetalae</taxon>
        <taxon>asterids</taxon>
        <taxon>lamiids</taxon>
        <taxon>Gentianales</taxon>
        <taxon>Apocynaceae</taxon>
        <taxon>Rauvolfioideae</taxon>
        <taxon>Vinceae</taxon>
        <taxon>Catharanthinae</taxon>
        <taxon>Catharanthus</taxon>
    </lineage>
</organism>
<protein>
    <submittedName>
        <fullName evidence="1">Uncharacterized protein</fullName>
    </submittedName>
</protein>
<accession>A0ACC0BW56</accession>
<name>A0ACC0BW56_CATRO</name>